<name>A0A243ALQ6_BACTU</name>
<organism evidence="1 2">
    <name type="scientific">Bacillus thuringiensis serovar navarrensis</name>
    <dbReference type="NCBI Taxonomy" id="339658"/>
    <lineage>
        <taxon>Bacteria</taxon>
        <taxon>Bacillati</taxon>
        <taxon>Bacillota</taxon>
        <taxon>Bacilli</taxon>
        <taxon>Bacillales</taxon>
        <taxon>Bacillaceae</taxon>
        <taxon>Bacillus</taxon>
        <taxon>Bacillus cereus group</taxon>
    </lineage>
</organism>
<dbReference type="AlphaFoldDB" id="A0A243ALQ6"/>
<evidence type="ECO:0008006" key="3">
    <source>
        <dbReference type="Google" id="ProtNLM"/>
    </source>
</evidence>
<evidence type="ECO:0000313" key="2">
    <source>
        <dbReference type="Proteomes" id="UP000194860"/>
    </source>
</evidence>
<evidence type="ECO:0000313" key="1">
    <source>
        <dbReference type="EMBL" id="OTY26761.1"/>
    </source>
</evidence>
<reference evidence="1 2" key="1">
    <citation type="submission" date="2016-10" db="EMBL/GenBank/DDBJ databases">
        <title>Comparative genomics of Bacillus thuringiensis reveals a path to pathogens against multiple invertebrate hosts.</title>
        <authorList>
            <person name="Zheng J."/>
            <person name="Gao Q."/>
            <person name="Liu H."/>
            <person name="Peng D."/>
            <person name="Ruan L."/>
            <person name="Sun M."/>
        </authorList>
    </citation>
    <scope>NUCLEOTIDE SEQUENCE [LARGE SCALE GENOMIC DNA]</scope>
    <source>
        <strain evidence="1">BGSC 4BM1</strain>
    </source>
</reference>
<dbReference type="Proteomes" id="UP000194860">
    <property type="component" value="Unassembled WGS sequence"/>
</dbReference>
<sequence length="339" mass="38542">MNSNIFISNITTYVPNSRKIQKNNLINQENIIKKFESQKRKFPLYSLNKEYGLDNNYDGTNLQFILPNNSLPISLNETSSDLALEATKKLVGKTSKRDPLYFAYCHDTNEPSIYLTPALKVKKKLKLKGSIPFSISHQGSAAFTSSIFLLDTLHKQNSKKTFSIITTTDQVCPPHPRIFFNAYPKGDSSASCIFSKDNGQYRIIDYTLHSFSATPTPLRWSITDYNLFEEKLISITSKLLDEFINTHAIKWIIAQNLSEYFIEALEMYTQKNELKLFKRTIATSSNLLTSDCLVSLEQAEQTGVLDANDNILLLQVGPLSHIGLLLLKKERADNFVYLK</sequence>
<protein>
    <recommendedName>
        <fullName evidence="3">3-oxoacyl-ACP synthase</fullName>
    </recommendedName>
</protein>
<proteinExistence type="predicted"/>
<accession>A0A243ALQ6</accession>
<dbReference type="EMBL" id="NFDG01000038">
    <property type="protein sequence ID" value="OTY26761.1"/>
    <property type="molecule type" value="Genomic_DNA"/>
</dbReference>
<dbReference type="RefSeq" id="WP_088031193.1">
    <property type="nucleotide sequence ID" value="NZ_NFDG01000038.1"/>
</dbReference>
<comment type="caution">
    <text evidence="1">The sequence shown here is derived from an EMBL/GenBank/DDBJ whole genome shotgun (WGS) entry which is preliminary data.</text>
</comment>
<gene>
    <name evidence="1" type="ORF">BK732_05310</name>
</gene>